<reference evidence="2" key="1">
    <citation type="submission" date="2020-05" db="EMBL/GenBank/DDBJ databases">
        <authorList>
            <person name="Chiriac C."/>
            <person name="Salcher M."/>
            <person name="Ghai R."/>
            <person name="Kavagutti S V."/>
        </authorList>
    </citation>
    <scope>NUCLEOTIDE SEQUENCE</scope>
</reference>
<gene>
    <name evidence="2" type="ORF">UFOPK3402_01084</name>
</gene>
<feature type="region of interest" description="Disordered" evidence="1">
    <location>
        <begin position="237"/>
        <end position="263"/>
    </location>
</feature>
<dbReference type="EMBL" id="CAFBLS010000126">
    <property type="protein sequence ID" value="CAB4878329.1"/>
    <property type="molecule type" value="Genomic_DNA"/>
</dbReference>
<protein>
    <submittedName>
        <fullName evidence="2">Unannotated protein</fullName>
    </submittedName>
</protein>
<sequence>MHVALAILRVQRVELLLHLEHVQRGHAEDLRLTALEQRRAVHPREHLNLGTEGADVGKPTSVDADLVAQHAITDHLLGDGAQGGAEFLLAAFEVRADLCEHIGLDVVETALSLGLAHDGQGLADIVAACSLDSVECVVLILEEDREIDNRLRRLVGQLLLSHAQGANEDLRGLQTLGNDVLGRSLGPAGDELHRAQRCLGLDHHDRDIVARDAAGDDHVEDCVLKLLVRRESDPLAVDEGHANATDRTAEGQPGKLSGRRRRVDRQDVVELDRVKRHHGDDDLDLVAQALLEGRTQRSVNEAAGEDSVLARTTLAAEERPWDASEGVHALLDVNRQGEEVELLLGVLARRRRGKQHGLVVEVGSD</sequence>
<accession>A0A6J7ECS3</accession>
<evidence type="ECO:0000313" key="2">
    <source>
        <dbReference type="EMBL" id="CAB4878329.1"/>
    </source>
</evidence>
<organism evidence="2">
    <name type="scientific">freshwater metagenome</name>
    <dbReference type="NCBI Taxonomy" id="449393"/>
    <lineage>
        <taxon>unclassified sequences</taxon>
        <taxon>metagenomes</taxon>
        <taxon>ecological metagenomes</taxon>
    </lineage>
</organism>
<name>A0A6J7ECS3_9ZZZZ</name>
<dbReference type="AlphaFoldDB" id="A0A6J7ECS3"/>
<proteinExistence type="predicted"/>
<evidence type="ECO:0000256" key="1">
    <source>
        <dbReference type="SAM" id="MobiDB-lite"/>
    </source>
</evidence>